<evidence type="ECO:0000259" key="13">
    <source>
        <dbReference type="PROSITE" id="PS51192"/>
    </source>
</evidence>
<comment type="catalytic activity">
    <reaction evidence="10">
        <text>ATP + H2O = ADP + phosphate + H(+)</text>
        <dbReference type="Rhea" id="RHEA:13065"/>
        <dbReference type="ChEBI" id="CHEBI:15377"/>
        <dbReference type="ChEBI" id="CHEBI:15378"/>
        <dbReference type="ChEBI" id="CHEBI:30616"/>
        <dbReference type="ChEBI" id="CHEBI:43474"/>
        <dbReference type="ChEBI" id="CHEBI:456216"/>
        <dbReference type="EC" id="3.6.4.13"/>
    </reaction>
</comment>
<evidence type="ECO:0000256" key="3">
    <source>
        <dbReference type="ARBA" id="ARBA00022741"/>
    </source>
</evidence>
<dbReference type="SMART" id="SM00487">
    <property type="entry name" value="DEXDc"/>
    <property type="match status" value="1"/>
</dbReference>
<evidence type="ECO:0000313" key="16">
    <source>
        <dbReference type="EMBL" id="SCU99453.1"/>
    </source>
</evidence>
<evidence type="ECO:0000256" key="7">
    <source>
        <dbReference type="ARBA" id="ARBA00023187"/>
    </source>
</evidence>
<keyword evidence="6" id="KW-0067">ATP-binding</keyword>
<dbReference type="InterPro" id="IPR027417">
    <property type="entry name" value="P-loop_NTPase"/>
</dbReference>
<feature type="compositionally biased region" description="Basic and acidic residues" evidence="12">
    <location>
        <begin position="1"/>
        <end position="29"/>
    </location>
</feature>
<dbReference type="SMART" id="SM00490">
    <property type="entry name" value="HELICc"/>
    <property type="match status" value="1"/>
</dbReference>
<feature type="domain" description="DEAD-box RNA helicase Q" evidence="15">
    <location>
        <begin position="254"/>
        <end position="283"/>
    </location>
</feature>
<dbReference type="InterPro" id="IPR000629">
    <property type="entry name" value="RNA-helicase_DEAD-box_CS"/>
</dbReference>
<dbReference type="InterPro" id="IPR011545">
    <property type="entry name" value="DEAD/DEAH_box_helicase_dom"/>
</dbReference>
<dbReference type="InterPro" id="IPR014001">
    <property type="entry name" value="Helicase_ATP-bd"/>
</dbReference>
<dbReference type="PROSITE" id="PS51194">
    <property type="entry name" value="HELICASE_CTER"/>
    <property type="match status" value="1"/>
</dbReference>
<evidence type="ECO:0000256" key="10">
    <source>
        <dbReference type="ARBA" id="ARBA00047984"/>
    </source>
</evidence>
<keyword evidence="7" id="KW-0507">mRNA processing</keyword>
<feature type="compositionally biased region" description="Basic and acidic residues" evidence="12">
    <location>
        <begin position="74"/>
        <end position="87"/>
    </location>
</feature>
<evidence type="ECO:0000256" key="6">
    <source>
        <dbReference type="ARBA" id="ARBA00022840"/>
    </source>
</evidence>
<keyword evidence="3" id="KW-0547">Nucleotide-binding</keyword>
<keyword evidence="4" id="KW-0378">Hydrolase</keyword>
<dbReference type="Pfam" id="PF23469">
    <property type="entry name" value="KH_12"/>
    <property type="match status" value="1"/>
</dbReference>
<dbReference type="SUPFAM" id="SSF52540">
    <property type="entry name" value="P-loop containing nucleoside triphosphate hydrolases"/>
    <property type="match status" value="2"/>
</dbReference>
<dbReference type="PROSITE" id="PS51192">
    <property type="entry name" value="HELICASE_ATP_BIND_1"/>
    <property type="match status" value="1"/>
</dbReference>
<dbReference type="GO" id="GO:0003724">
    <property type="term" value="F:RNA helicase activity"/>
    <property type="evidence" value="ECO:0007669"/>
    <property type="project" value="UniProtKB-EC"/>
</dbReference>
<evidence type="ECO:0000256" key="1">
    <source>
        <dbReference type="ARBA" id="ARBA00004123"/>
    </source>
</evidence>
<dbReference type="AlphaFoldDB" id="A0A1G4K6G7"/>
<evidence type="ECO:0000259" key="14">
    <source>
        <dbReference type="PROSITE" id="PS51194"/>
    </source>
</evidence>
<evidence type="ECO:0000256" key="12">
    <source>
        <dbReference type="SAM" id="MobiDB-lite"/>
    </source>
</evidence>
<feature type="domain" description="Helicase C-terminal" evidence="14">
    <location>
        <begin position="477"/>
        <end position="653"/>
    </location>
</feature>
<gene>
    <name evidence="16" type="ORF">LANO_0F01882G</name>
</gene>
<evidence type="ECO:0000256" key="11">
    <source>
        <dbReference type="PROSITE-ProRule" id="PRU00552"/>
    </source>
</evidence>
<keyword evidence="8" id="KW-0539">Nucleus</keyword>
<comment type="subcellular location">
    <subcellularLocation>
        <location evidence="1">Nucleus</location>
    </subcellularLocation>
</comment>
<dbReference type="FunFam" id="3.40.50.300:FF:000079">
    <property type="entry name" value="probable ATP-dependent RNA helicase DDX17"/>
    <property type="match status" value="1"/>
</dbReference>
<dbReference type="InterPro" id="IPR001650">
    <property type="entry name" value="Helicase_C-like"/>
</dbReference>
<protein>
    <recommendedName>
        <fullName evidence="2">RNA helicase</fullName>
        <ecNumber evidence="2">3.6.4.13</ecNumber>
    </recommendedName>
</protein>
<feature type="region of interest" description="Disordered" evidence="12">
    <location>
        <begin position="694"/>
        <end position="713"/>
    </location>
</feature>
<sequence length="836" mass="94478">MSSVSAEEKKRLLLERRNKWKQKKADFEASKVQQETNQNNSDGKDEQDNKLSNRRAKLDYGRQNKGLQAQQNSDEVKTKRNGMSDKKLSRKRIFNDSDDEEDRAVVKLFRPSDLKEPEENHKNASESVSSTSPLENDPLEMFMQNLSKSSDQGSKRELLIPHALENDGSDEELDPVGLDDHDDVETEFRRLRKLKSKKRVKKLCIGEKAFEPFTKVFYSEPEEIQKMTETEVEELRLSLDNVIVKGQGCPRPILRWSQLGLTTEIMNLITQELKFLSPTPIQAQAFPTIMSGRDVIGISKTGSGKTVSFLLPLLRHIKAARPLSKEETGPLGLILAPTRELAVQIHEEICLFTKDLPELRSVCCTGGSELKQQINDLKRGVEIVVATPGRFIDLLTLNSGKLLNTERVTFVVIDEADRLFDLGFEPQITEIMKTIRPDKQCVLFSATFPTKLKSFASRMLNKPISITINSKSLINENIEQRLELYESDEEKFEGLQSLLDSQTAFNHATHEDRDEKTIVFVSSQQICDLVHNKLLEQNYTTFAIHAGKPYNERATNLEKFKKTKNGILLCTEVLSRGLNVPEVSLVIIYNAVKSFAQYVHTTGRTARGDKHGAATTLLLDDELAAAYILNRSFRDSELNALAIGVRDRLKTMADKFESGMKTGKYRLTKGFGGKGLEHMEKLKGEKHDEELKQYGVSDQSKATPNADNGNDNSVDHIVVPKLQYTFLQNKNLNGQVTYSAEVNVNDLPQMVRWEATKNTTLSFVIHETACSITNRGKFYPEGTEPKTPHDEPKLYLLIEAQEEKDVRLAIGLLEEKVREGVKKVSVQEAKSSKFSL</sequence>
<reference evidence="17" key="1">
    <citation type="submission" date="2016-03" db="EMBL/GenBank/DDBJ databases">
        <authorList>
            <person name="Devillers Hugo."/>
        </authorList>
    </citation>
    <scope>NUCLEOTIDE SEQUENCE [LARGE SCALE GENOMIC DNA]</scope>
</reference>
<feature type="compositionally biased region" description="Polar residues" evidence="12">
    <location>
        <begin position="31"/>
        <end position="41"/>
    </location>
</feature>
<feature type="compositionally biased region" description="Polar residues" evidence="12">
    <location>
        <begin position="696"/>
        <end position="712"/>
    </location>
</feature>
<name>A0A1G4K6G7_9SACH</name>
<dbReference type="GO" id="GO:0003676">
    <property type="term" value="F:nucleic acid binding"/>
    <property type="evidence" value="ECO:0007669"/>
    <property type="project" value="InterPro"/>
</dbReference>
<evidence type="ECO:0000256" key="9">
    <source>
        <dbReference type="ARBA" id="ARBA00038511"/>
    </source>
</evidence>
<dbReference type="PROSITE" id="PS00039">
    <property type="entry name" value="DEAD_ATP_HELICASE"/>
    <property type="match status" value="1"/>
</dbReference>
<feature type="domain" description="Helicase ATP-binding" evidence="13">
    <location>
        <begin position="286"/>
        <end position="466"/>
    </location>
</feature>
<feature type="region of interest" description="Disordered" evidence="12">
    <location>
        <begin position="1"/>
        <end position="136"/>
    </location>
</feature>
<keyword evidence="5" id="KW-0347">Helicase</keyword>
<dbReference type="InterPro" id="IPR014014">
    <property type="entry name" value="RNA_helicase_DEAD_Q_motif"/>
</dbReference>
<keyword evidence="7" id="KW-0508">mRNA splicing</keyword>
<evidence type="ECO:0000313" key="17">
    <source>
        <dbReference type="Proteomes" id="UP000189911"/>
    </source>
</evidence>
<dbReference type="GO" id="GO:0005524">
    <property type="term" value="F:ATP binding"/>
    <property type="evidence" value="ECO:0007669"/>
    <property type="project" value="UniProtKB-KW"/>
</dbReference>
<dbReference type="EMBL" id="LT598452">
    <property type="protein sequence ID" value="SCU99453.1"/>
    <property type="molecule type" value="Genomic_DNA"/>
</dbReference>
<feature type="compositionally biased region" description="Basic and acidic residues" evidence="12">
    <location>
        <begin position="110"/>
        <end position="124"/>
    </location>
</feature>
<dbReference type="Pfam" id="PF00271">
    <property type="entry name" value="Helicase_C"/>
    <property type="match status" value="1"/>
</dbReference>
<evidence type="ECO:0000256" key="4">
    <source>
        <dbReference type="ARBA" id="ARBA00022801"/>
    </source>
</evidence>
<evidence type="ECO:0000259" key="15">
    <source>
        <dbReference type="PROSITE" id="PS51195"/>
    </source>
</evidence>
<dbReference type="Gene3D" id="3.40.50.300">
    <property type="entry name" value="P-loop containing nucleotide triphosphate hydrolases"/>
    <property type="match status" value="2"/>
</dbReference>
<dbReference type="Proteomes" id="UP000189911">
    <property type="component" value="Chromosome F"/>
</dbReference>
<organism evidence="16 17">
    <name type="scientific">Lachancea nothofagi CBS 11611</name>
    <dbReference type="NCBI Taxonomy" id="1266666"/>
    <lineage>
        <taxon>Eukaryota</taxon>
        <taxon>Fungi</taxon>
        <taxon>Dikarya</taxon>
        <taxon>Ascomycota</taxon>
        <taxon>Saccharomycotina</taxon>
        <taxon>Saccharomycetes</taxon>
        <taxon>Saccharomycetales</taxon>
        <taxon>Saccharomycetaceae</taxon>
        <taxon>Lachancea</taxon>
    </lineage>
</organism>
<dbReference type="EC" id="3.6.4.13" evidence="2"/>
<feature type="compositionally biased region" description="Polar residues" evidence="12">
    <location>
        <begin position="125"/>
        <end position="134"/>
    </location>
</feature>
<dbReference type="GO" id="GO:0016787">
    <property type="term" value="F:hydrolase activity"/>
    <property type="evidence" value="ECO:0007669"/>
    <property type="project" value="UniProtKB-KW"/>
</dbReference>
<keyword evidence="17" id="KW-1185">Reference proteome</keyword>
<dbReference type="PANTHER" id="PTHR47958">
    <property type="entry name" value="ATP-DEPENDENT RNA HELICASE DBP3"/>
    <property type="match status" value="1"/>
</dbReference>
<dbReference type="GO" id="GO:0008380">
    <property type="term" value="P:RNA splicing"/>
    <property type="evidence" value="ECO:0007669"/>
    <property type="project" value="UniProtKB-KW"/>
</dbReference>
<evidence type="ECO:0000256" key="2">
    <source>
        <dbReference type="ARBA" id="ARBA00012552"/>
    </source>
</evidence>
<dbReference type="CDD" id="cd18787">
    <property type="entry name" value="SF2_C_DEAD"/>
    <property type="match status" value="1"/>
</dbReference>
<evidence type="ECO:0000256" key="8">
    <source>
        <dbReference type="ARBA" id="ARBA00023242"/>
    </source>
</evidence>
<feature type="compositionally biased region" description="Basic and acidic residues" evidence="12">
    <location>
        <begin position="42"/>
        <end position="62"/>
    </location>
</feature>
<evidence type="ECO:0000256" key="5">
    <source>
        <dbReference type="ARBA" id="ARBA00022806"/>
    </source>
</evidence>
<dbReference type="PROSITE" id="PS51195">
    <property type="entry name" value="Q_MOTIF"/>
    <property type="match status" value="1"/>
</dbReference>
<accession>A0A1G4K6G7</accession>
<dbReference type="GO" id="GO:0005634">
    <property type="term" value="C:nucleus"/>
    <property type="evidence" value="ECO:0007669"/>
    <property type="project" value="UniProtKB-SubCell"/>
</dbReference>
<dbReference type="OrthoDB" id="196131at2759"/>
<proteinExistence type="inferred from homology"/>
<dbReference type="InterPro" id="IPR056149">
    <property type="entry name" value="PRP5/DDX46/KHDC4_KH"/>
</dbReference>
<dbReference type="Pfam" id="PF00270">
    <property type="entry name" value="DEAD"/>
    <property type="match status" value="1"/>
</dbReference>
<comment type="similarity">
    <text evidence="9">Belongs to the DEAD box helicase family. DDX46/PRP5 subfamily.</text>
</comment>
<feature type="short sequence motif" description="Q motif" evidence="11">
    <location>
        <begin position="254"/>
        <end position="283"/>
    </location>
</feature>